<evidence type="ECO:0000313" key="3">
    <source>
        <dbReference type="EMBL" id="KDR70379.1"/>
    </source>
</evidence>
<gene>
    <name evidence="3" type="ORF">GALMADRAFT_159879</name>
</gene>
<dbReference type="HOGENOM" id="CLU_021107_0_0_1"/>
<evidence type="ECO:0000256" key="1">
    <source>
        <dbReference type="SAM" id="MobiDB-lite"/>
    </source>
</evidence>
<sequence length="761" mass="85694">MIILNITTVPPYLLTRGLDKESPWVGVIFFAAMILVICITIALGNLSRKWMVRTDVRAVERRQQEQEQEQVPEAEDDHLHASDTRPSHTAQPLRGSSGRETRHGRTMPPVRANIRPGITEPFESPIPTPPPAYNTLEPTVQPRSRTAPVDAAPLDLYGVPAARLDSSNSPEELLSVHLREGDQIGDLDTSDQHNEHDSGLQRDRLFYLAARFRQPQRLHGRDHYYEHYRIPKHLHCPPRPHEIYRANLNQIPHSVAVTVMQRARSFATRLLQLEPTPSTVIPPTVSAEIVSREPQPVDLAVNLPPAATVLQASWPTPAPATFTISYTPLSTSYPDPPNSVTRLPTDAVRVTQRELELILHQSYLHGSEHGWKPAATQALQARYDKDMLTVTSKFDELLKQEFTRGLEQATVRLKAKYEQEHLDRLFGLVERAKEISDEDFNRGFNDGRDAGIREESKRRESAQAELTDYGTQTELPLPIQPFSVDFGAQTESSPEPDHPLHVDFGIQTESIDPDSLRLLEQPKFHPITMFSPDPNYFSSSLPILILENSPLPYEYVTTPASIFFDSCSRSSNFKLPSDILLSDPSSCLIPHLELSSIPPILPKPSSSSVSSHPSSSPSSVTELMDPTSFIWSDEPSDIPVLSSSPSIPPLAPEFPTSFPSRDFSDLRSGANPWRSLQHRKGRDRRRPNQPFIQYHRRRQLPFYSLHHHPNIPHTQLPTTSYSKSSSLPLPMPLDWHADPRLFELSQVLKTLGWAPPSTTRP</sequence>
<dbReference type="Proteomes" id="UP000027222">
    <property type="component" value="Unassembled WGS sequence"/>
</dbReference>
<feature type="region of interest" description="Disordered" evidence="1">
    <location>
        <begin position="61"/>
        <end position="117"/>
    </location>
</feature>
<protein>
    <submittedName>
        <fullName evidence="3">Uncharacterized protein</fullName>
    </submittedName>
</protein>
<dbReference type="AlphaFoldDB" id="A0A067SRQ3"/>
<reference evidence="4" key="1">
    <citation type="journal article" date="2014" name="Proc. Natl. Acad. Sci. U.S.A.">
        <title>Extensive sampling of basidiomycete genomes demonstrates inadequacy of the white-rot/brown-rot paradigm for wood decay fungi.</title>
        <authorList>
            <person name="Riley R."/>
            <person name="Salamov A.A."/>
            <person name="Brown D.W."/>
            <person name="Nagy L.G."/>
            <person name="Floudas D."/>
            <person name="Held B.W."/>
            <person name="Levasseur A."/>
            <person name="Lombard V."/>
            <person name="Morin E."/>
            <person name="Otillar R."/>
            <person name="Lindquist E.A."/>
            <person name="Sun H."/>
            <person name="LaButti K.M."/>
            <person name="Schmutz J."/>
            <person name="Jabbour D."/>
            <person name="Luo H."/>
            <person name="Baker S.E."/>
            <person name="Pisabarro A.G."/>
            <person name="Walton J.D."/>
            <person name="Blanchette R.A."/>
            <person name="Henrissat B."/>
            <person name="Martin F."/>
            <person name="Cullen D."/>
            <person name="Hibbett D.S."/>
            <person name="Grigoriev I.V."/>
        </authorList>
    </citation>
    <scope>NUCLEOTIDE SEQUENCE [LARGE SCALE GENOMIC DNA]</scope>
    <source>
        <strain evidence="4">CBS 339.88</strain>
    </source>
</reference>
<feature type="compositionally biased region" description="Basic and acidic residues" evidence="1">
    <location>
        <begin position="77"/>
        <end position="86"/>
    </location>
</feature>
<evidence type="ECO:0000313" key="4">
    <source>
        <dbReference type="Proteomes" id="UP000027222"/>
    </source>
</evidence>
<feature type="region of interest" description="Disordered" evidence="1">
    <location>
        <begin position="668"/>
        <end position="688"/>
    </location>
</feature>
<keyword evidence="2" id="KW-1133">Transmembrane helix</keyword>
<feature type="compositionally biased region" description="Acidic residues" evidence="1">
    <location>
        <begin position="66"/>
        <end position="76"/>
    </location>
</feature>
<organism evidence="3 4">
    <name type="scientific">Galerina marginata (strain CBS 339.88)</name>
    <dbReference type="NCBI Taxonomy" id="685588"/>
    <lineage>
        <taxon>Eukaryota</taxon>
        <taxon>Fungi</taxon>
        <taxon>Dikarya</taxon>
        <taxon>Basidiomycota</taxon>
        <taxon>Agaricomycotina</taxon>
        <taxon>Agaricomycetes</taxon>
        <taxon>Agaricomycetidae</taxon>
        <taxon>Agaricales</taxon>
        <taxon>Agaricineae</taxon>
        <taxon>Strophariaceae</taxon>
        <taxon>Galerina</taxon>
    </lineage>
</organism>
<feature type="region of interest" description="Disordered" evidence="1">
    <location>
        <begin position="441"/>
        <end position="460"/>
    </location>
</feature>
<feature type="transmembrane region" description="Helical" evidence="2">
    <location>
        <begin position="24"/>
        <end position="43"/>
    </location>
</feature>
<keyword evidence="2" id="KW-0472">Membrane</keyword>
<keyword evidence="4" id="KW-1185">Reference proteome</keyword>
<feature type="compositionally biased region" description="Basic residues" evidence="1">
    <location>
        <begin position="676"/>
        <end position="687"/>
    </location>
</feature>
<evidence type="ECO:0000256" key="2">
    <source>
        <dbReference type="SAM" id="Phobius"/>
    </source>
</evidence>
<keyword evidence="2" id="KW-0812">Transmembrane</keyword>
<dbReference type="OrthoDB" id="3067786at2759"/>
<dbReference type="EMBL" id="KL142397">
    <property type="protein sequence ID" value="KDR70379.1"/>
    <property type="molecule type" value="Genomic_DNA"/>
</dbReference>
<name>A0A067SRQ3_GALM3</name>
<accession>A0A067SRQ3</accession>
<proteinExistence type="predicted"/>